<proteinExistence type="predicted"/>
<dbReference type="Pfam" id="PF20241">
    <property type="entry name" value="DUF6598"/>
    <property type="match status" value="1"/>
</dbReference>
<protein>
    <recommendedName>
        <fullName evidence="2">DUF6598 domain-containing protein</fullName>
    </recommendedName>
</protein>
<accession>A0A0E0PP69</accession>
<evidence type="ECO:0000259" key="2">
    <source>
        <dbReference type="Pfam" id="PF20241"/>
    </source>
</evidence>
<feature type="region of interest" description="Disordered" evidence="1">
    <location>
        <begin position="55"/>
        <end position="74"/>
    </location>
</feature>
<organism evidence="3 4">
    <name type="scientific">Oryza rufipogon</name>
    <name type="common">Brownbeard rice</name>
    <name type="synonym">Asian wild rice</name>
    <dbReference type="NCBI Taxonomy" id="4529"/>
    <lineage>
        <taxon>Eukaryota</taxon>
        <taxon>Viridiplantae</taxon>
        <taxon>Streptophyta</taxon>
        <taxon>Embryophyta</taxon>
        <taxon>Tracheophyta</taxon>
        <taxon>Spermatophyta</taxon>
        <taxon>Magnoliopsida</taxon>
        <taxon>Liliopsida</taxon>
        <taxon>Poales</taxon>
        <taxon>Poaceae</taxon>
        <taxon>BOP clade</taxon>
        <taxon>Oryzoideae</taxon>
        <taxon>Oryzeae</taxon>
        <taxon>Oryzinae</taxon>
        <taxon>Oryza</taxon>
    </lineage>
</organism>
<reference evidence="4" key="1">
    <citation type="submission" date="2013-06" db="EMBL/GenBank/DDBJ databases">
        <authorList>
            <person name="Zhao Q."/>
        </authorList>
    </citation>
    <scope>NUCLEOTIDE SEQUENCE</scope>
    <source>
        <strain evidence="4">cv. W1943</strain>
    </source>
</reference>
<dbReference type="Gramene" id="ORUFI05G22080.1">
    <property type="protein sequence ID" value="ORUFI05G22080.1"/>
    <property type="gene ID" value="ORUFI05G22080"/>
</dbReference>
<name>A0A0E0PP69_ORYRU</name>
<dbReference type="AlphaFoldDB" id="A0A0E0PP69"/>
<evidence type="ECO:0000313" key="4">
    <source>
        <dbReference type="Proteomes" id="UP000008022"/>
    </source>
</evidence>
<dbReference type="PANTHER" id="PTHR33065:SF88">
    <property type="entry name" value="OS11G0104220 PROTEIN"/>
    <property type="match status" value="1"/>
</dbReference>
<dbReference type="OMA" id="WLFRSDD"/>
<evidence type="ECO:0000313" key="3">
    <source>
        <dbReference type="EnsemblPlants" id="ORUFI05G22080.1"/>
    </source>
</evidence>
<dbReference type="Proteomes" id="UP000008022">
    <property type="component" value="Unassembled WGS sequence"/>
</dbReference>
<dbReference type="EnsemblPlants" id="ORUFI05G22080.1">
    <property type="protein sequence ID" value="ORUFI05G22080.1"/>
    <property type="gene ID" value="ORUFI05G22080"/>
</dbReference>
<sequence length="387" mass="41803">MAEIDRMVPVMKLDPARQPWLTVPGRSSCTCDCCNVTTKKKPSNKALIPAWLFRSDDDDDDHHEESAEEEEEDNLLQGLNKHLAEYRIGQYEIPLLVQPRRRRRQRRLLVYGIVAARDDMEGLPNFVFNRTRDNAQEVTLSSPALELSSPLRGISAFEHVLLEFDLKLKNTAGDGADADADDVLVDACIEFVDRTITCSAGRLLRSRIEGPICSLDMDYMFVKSSVEAAVEVFLGDSCASCFQSVAAVYRAIAGDGDGGGDGIVIHEESIPLPPKLMLAADTATAQAAAAATVVAVPSAGELTVTLGEAERAELQRVVGFVVPAGARGGEPGAGQRCRRRLVHPVLGVPREAEEAVAVGGAREDEGRGVAPLAGRQLGVQLVEKQQH</sequence>
<feature type="compositionally biased region" description="Acidic residues" evidence="1">
    <location>
        <begin position="56"/>
        <end position="74"/>
    </location>
</feature>
<feature type="domain" description="DUF6598" evidence="2">
    <location>
        <begin position="103"/>
        <end position="305"/>
    </location>
</feature>
<dbReference type="InterPro" id="IPR046533">
    <property type="entry name" value="DUF6598"/>
</dbReference>
<reference evidence="3" key="2">
    <citation type="submission" date="2015-06" db="UniProtKB">
        <authorList>
            <consortium name="EnsemblPlants"/>
        </authorList>
    </citation>
    <scope>IDENTIFICATION</scope>
</reference>
<evidence type="ECO:0000256" key="1">
    <source>
        <dbReference type="SAM" id="MobiDB-lite"/>
    </source>
</evidence>
<dbReference type="HOGENOM" id="CLU_030537_0_0_1"/>
<keyword evidence="4" id="KW-1185">Reference proteome</keyword>
<dbReference type="PANTHER" id="PTHR33065">
    <property type="entry name" value="OS07G0486400 PROTEIN"/>
    <property type="match status" value="1"/>
</dbReference>